<evidence type="ECO:0000256" key="3">
    <source>
        <dbReference type="ARBA" id="ARBA00022723"/>
    </source>
</evidence>
<comment type="PTM">
    <text evidence="6">Binds 1 heme c group covalently per subunit.</text>
</comment>
<dbReference type="PRINTS" id="PR00606">
    <property type="entry name" value="CYTCHROMECID"/>
</dbReference>
<dbReference type="KEGG" id="afj:AFERRID_20540"/>
<evidence type="ECO:0000256" key="1">
    <source>
        <dbReference type="ARBA" id="ARBA00022448"/>
    </source>
</evidence>
<organism evidence="9 10">
    <name type="scientific">Acidithiobacillus ferridurans</name>
    <dbReference type="NCBI Taxonomy" id="1232575"/>
    <lineage>
        <taxon>Bacteria</taxon>
        <taxon>Pseudomonadati</taxon>
        <taxon>Pseudomonadota</taxon>
        <taxon>Acidithiobacillia</taxon>
        <taxon>Acidithiobacillales</taxon>
        <taxon>Acidithiobacillaceae</taxon>
        <taxon>Acidithiobacillus</taxon>
    </lineage>
</organism>
<proteinExistence type="predicted"/>
<dbReference type="Proteomes" id="UP000280188">
    <property type="component" value="Chromosome"/>
</dbReference>
<dbReference type="Gene3D" id="1.10.760.10">
    <property type="entry name" value="Cytochrome c-like domain"/>
    <property type="match status" value="1"/>
</dbReference>
<dbReference type="InterPro" id="IPR009056">
    <property type="entry name" value="Cyt_c-like_dom"/>
</dbReference>
<dbReference type="GO" id="GO:0020037">
    <property type="term" value="F:heme binding"/>
    <property type="evidence" value="ECO:0007669"/>
    <property type="project" value="InterPro"/>
</dbReference>
<evidence type="ECO:0000256" key="7">
    <source>
        <dbReference type="SAM" id="SignalP"/>
    </source>
</evidence>
<feature type="binding site" description="covalent" evidence="6">
    <location>
        <position position="64"/>
    </location>
    <ligand>
        <name>heme c</name>
        <dbReference type="ChEBI" id="CHEBI:61717"/>
    </ligand>
</feature>
<gene>
    <name evidence="9" type="ORF">AFERRID_20540</name>
</gene>
<keyword evidence="10" id="KW-1185">Reference proteome</keyword>
<dbReference type="PROSITE" id="PS51007">
    <property type="entry name" value="CYTC"/>
    <property type="match status" value="1"/>
</dbReference>
<keyword evidence="7" id="KW-0732">Signal</keyword>
<dbReference type="EMBL" id="AP018795">
    <property type="protein sequence ID" value="BBF65836.1"/>
    <property type="molecule type" value="Genomic_DNA"/>
</dbReference>
<keyword evidence="1" id="KW-0813">Transport</keyword>
<evidence type="ECO:0000313" key="10">
    <source>
        <dbReference type="Proteomes" id="UP000280188"/>
    </source>
</evidence>
<dbReference type="GO" id="GO:0009055">
    <property type="term" value="F:electron transfer activity"/>
    <property type="evidence" value="ECO:0007669"/>
    <property type="project" value="InterPro"/>
</dbReference>
<evidence type="ECO:0000256" key="5">
    <source>
        <dbReference type="ARBA" id="ARBA00023004"/>
    </source>
</evidence>
<keyword evidence="3 6" id="KW-0479">Metal-binding</keyword>
<keyword evidence="4" id="KW-0249">Electron transport</keyword>
<evidence type="ECO:0000256" key="4">
    <source>
        <dbReference type="ARBA" id="ARBA00022982"/>
    </source>
</evidence>
<name>A0A2Z6IK68_ACIFI</name>
<evidence type="ECO:0000313" key="9">
    <source>
        <dbReference type="EMBL" id="BBF65836.1"/>
    </source>
</evidence>
<dbReference type="InterPro" id="IPR002324">
    <property type="entry name" value="Cyt_c_ID"/>
</dbReference>
<protein>
    <submittedName>
        <fullName evidence="9">Cytochrome c-552</fullName>
    </submittedName>
</protein>
<dbReference type="GO" id="GO:0005506">
    <property type="term" value="F:iron ion binding"/>
    <property type="evidence" value="ECO:0007669"/>
    <property type="project" value="InterPro"/>
</dbReference>
<feature type="binding site" description="covalent" evidence="6">
    <location>
        <position position="60"/>
    </location>
    <ligand>
        <name>heme c</name>
        <dbReference type="ChEBI" id="CHEBI:61717"/>
    </ligand>
</feature>
<dbReference type="SUPFAM" id="SSF46626">
    <property type="entry name" value="Cytochrome c"/>
    <property type="match status" value="1"/>
</dbReference>
<feature type="signal peptide" evidence="7">
    <location>
        <begin position="1"/>
        <end position="25"/>
    </location>
</feature>
<keyword evidence="2 6" id="KW-0349">Heme</keyword>
<dbReference type="AlphaFoldDB" id="A0A2Z6IK68"/>
<keyword evidence="5 6" id="KW-0408">Iron</keyword>
<dbReference type="InterPro" id="IPR036909">
    <property type="entry name" value="Cyt_c-like_dom_sf"/>
</dbReference>
<evidence type="ECO:0000256" key="2">
    <source>
        <dbReference type="ARBA" id="ARBA00022617"/>
    </source>
</evidence>
<evidence type="ECO:0000256" key="6">
    <source>
        <dbReference type="PIRSR" id="PIRSR602324-1"/>
    </source>
</evidence>
<reference evidence="9 10" key="1">
    <citation type="journal article" date="2018" name="Microbiol. Resour. Announc.">
        <title>Complete Genome Sequence of Acidithiobacillus ferridurans JCM 18981.</title>
        <authorList>
            <person name="Miyauchi T."/>
            <person name="Kouzuma A."/>
            <person name="Abe T."/>
            <person name="Watanabe K."/>
        </authorList>
    </citation>
    <scope>NUCLEOTIDE SEQUENCE [LARGE SCALE GENOMIC DNA]</scope>
    <source>
        <strain evidence="10">ATCC 33020 / DSM 29468 / JCM 18981 / 11Fe</strain>
    </source>
</reference>
<feature type="binding site" description="covalent" evidence="6">
    <location>
        <position position="108"/>
    </location>
    <ligand>
        <name>heme c</name>
        <dbReference type="ChEBI" id="CHEBI:61717"/>
    </ligand>
</feature>
<feature type="chain" id="PRO_5016251206" evidence="7">
    <location>
        <begin position="26"/>
        <end position="140"/>
    </location>
</feature>
<dbReference type="RefSeq" id="WP_225981964.1">
    <property type="nucleotide sequence ID" value="NZ_AP018795.1"/>
</dbReference>
<accession>A0A2Z6IK68</accession>
<evidence type="ECO:0000259" key="8">
    <source>
        <dbReference type="PROSITE" id="PS51007"/>
    </source>
</evidence>
<feature type="domain" description="Cytochrome c" evidence="8">
    <location>
        <begin position="46"/>
        <end position="129"/>
    </location>
</feature>
<sequence>MDRKTIRRLGLAAACAAFIVSPAFAQGMMGGPGMMPHMPMVAVQHSLPRQAPAAISRYGCMSCHAVGHGVVGPAFEWVAWKYQKQPDALARVSSFIEHGGTSTWGGMMPDLNVPDATARDIAQWILKLKPVQPPQTQGEH</sequence>